<comment type="caution">
    <text evidence="12">The sequence shown here is derived from an EMBL/GenBank/DDBJ whole genome shotgun (WGS) entry which is preliminary data.</text>
</comment>
<keyword evidence="5" id="KW-1003">Cell membrane</keyword>
<evidence type="ECO:0000256" key="8">
    <source>
        <dbReference type="ARBA" id="ARBA00023136"/>
    </source>
</evidence>
<dbReference type="AlphaFoldDB" id="A0A242C5Y8"/>
<evidence type="ECO:0000256" key="6">
    <source>
        <dbReference type="ARBA" id="ARBA00022692"/>
    </source>
</evidence>
<dbReference type="PANTHER" id="PTHR43823">
    <property type="entry name" value="SPORULATION PROTEIN YKVU"/>
    <property type="match status" value="1"/>
</dbReference>
<keyword evidence="9" id="KW-0046">Antibiotic resistance</keyword>
<evidence type="ECO:0000256" key="10">
    <source>
        <dbReference type="SAM" id="Phobius"/>
    </source>
</evidence>
<evidence type="ECO:0000256" key="7">
    <source>
        <dbReference type="ARBA" id="ARBA00022989"/>
    </source>
</evidence>
<dbReference type="STRING" id="1834181.A5880_002840"/>
<evidence type="ECO:0000313" key="11">
    <source>
        <dbReference type="EMBL" id="MEI5993023.1"/>
    </source>
</evidence>
<dbReference type="RefSeq" id="WP_086331693.1">
    <property type="nucleotide sequence ID" value="NZ_NGLE02000001.1"/>
</dbReference>
<gene>
    <name evidence="11" type="ORF">A5880_000564</name>
    <name evidence="12" type="ORF">A5880_002840</name>
</gene>
<feature type="transmembrane region" description="Helical" evidence="10">
    <location>
        <begin position="418"/>
        <end position="439"/>
    </location>
</feature>
<name>A0A242C5Y8_9ENTE</name>
<feature type="transmembrane region" description="Helical" evidence="10">
    <location>
        <begin position="196"/>
        <end position="216"/>
    </location>
</feature>
<keyword evidence="7 10" id="KW-1133">Transmembrane helix</keyword>
<feature type="transmembrane region" description="Helical" evidence="10">
    <location>
        <begin position="15"/>
        <end position="33"/>
    </location>
</feature>
<proteinExistence type="inferred from homology"/>
<evidence type="ECO:0000256" key="9">
    <source>
        <dbReference type="ARBA" id="ARBA00023251"/>
    </source>
</evidence>
<reference evidence="12" key="1">
    <citation type="submission" date="2017-05" db="EMBL/GenBank/DDBJ databases">
        <title>The Genome Sequence of Enterococcus sp. 4G2_DIV0659.</title>
        <authorList>
            <consortium name="The Broad Institute Genomics Platform"/>
            <consortium name="The Broad Institute Genomic Center for Infectious Diseases"/>
            <person name="Earl A."/>
            <person name="Manson A."/>
            <person name="Schwartman J."/>
            <person name="Gilmore M."/>
            <person name="Abouelleil A."/>
            <person name="Cao P."/>
            <person name="Chapman S."/>
            <person name="Cusick C."/>
            <person name="Shea T."/>
            <person name="Young S."/>
            <person name="Neafsey D."/>
            <person name="Nusbaum C."/>
            <person name="Birren B."/>
        </authorList>
    </citation>
    <scope>NUCLEOTIDE SEQUENCE [LARGE SCALE GENOMIC DNA]</scope>
    <source>
        <strain evidence="12">4G2_DIV0659</strain>
    </source>
</reference>
<dbReference type="GO" id="GO:0042910">
    <property type="term" value="F:xenobiotic transmembrane transporter activity"/>
    <property type="evidence" value="ECO:0007669"/>
    <property type="project" value="InterPro"/>
</dbReference>
<dbReference type="PANTHER" id="PTHR43823:SF3">
    <property type="entry name" value="MULTIDRUG EXPORT PROTEIN MEPA"/>
    <property type="match status" value="1"/>
</dbReference>
<keyword evidence="8 10" id="KW-0472">Membrane</keyword>
<feature type="transmembrane region" description="Helical" evidence="10">
    <location>
        <begin position="356"/>
        <end position="377"/>
    </location>
</feature>
<feature type="transmembrane region" description="Helical" evidence="10">
    <location>
        <begin position="95"/>
        <end position="117"/>
    </location>
</feature>
<dbReference type="EMBL" id="NGLE02000001">
    <property type="protein sequence ID" value="MEI5993023.1"/>
    <property type="molecule type" value="Genomic_DNA"/>
</dbReference>
<evidence type="ECO:0000256" key="2">
    <source>
        <dbReference type="ARBA" id="ARBA00008417"/>
    </source>
</evidence>
<protein>
    <recommendedName>
        <fullName evidence="3">Multidrug export protein MepA</fullName>
    </recommendedName>
</protein>
<dbReference type="Proteomes" id="UP000195139">
    <property type="component" value="Unassembled WGS sequence"/>
</dbReference>
<feature type="transmembrane region" description="Helical" evidence="10">
    <location>
        <begin position="236"/>
        <end position="253"/>
    </location>
</feature>
<keyword evidence="4" id="KW-0813">Transport</keyword>
<evidence type="ECO:0000313" key="12">
    <source>
        <dbReference type="EMBL" id="OTO05665.1"/>
    </source>
</evidence>
<dbReference type="GO" id="GO:0015297">
    <property type="term" value="F:antiporter activity"/>
    <property type="evidence" value="ECO:0007669"/>
    <property type="project" value="InterPro"/>
</dbReference>
<dbReference type="Pfam" id="PF01554">
    <property type="entry name" value="MatE"/>
    <property type="match status" value="2"/>
</dbReference>
<comment type="subcellular location">
    <subcellularLocation>
        <location evidence="1">Cell membrane</location>
        <topology evidence="1">Multi-pass membrane protein</topology>
    </subcellularLocation>
</comment>
<feature type="transmembrane region" description="Helical" evidence="10">
    <location>
        <begin position="273"/>
        <end position="296"/>
    </location>
</feature>
<feature type="transmembrane region" description="Helical" evidence="10">
    <location>
        <begin position="317"/>
        <end position="336"/>
    </location>
</feature>
<evidence type="ECO:0000256" key="1">
    <source>
        <dbReference type="ARBA" id="ARBA00004651"/>
    </source>
</evidence>
<accession>A0A242C5Y8</accession>
<feature type="transmembrane region" description="Helical" evidence="10">
    <location>
        <begin position="167"/>
        <end position="190"/>
    </location>
</feature>
<sequence length="462" mass="50243">MEASTILGTEKVSKLLIKFSVPAIIGMMVNALYNVVDRIFIGNASDLGANGLAGITIGFPIMILMMSIGLLFGVGGATLFSMKLGAGHKKEAEEVLGNTFTLLAISGFVLLVLGTLFLEPMLQLFGASEAVLPYAKAYMGIIFFGSIFQIMGMGLNNFLRADGQPKLAMITMFVGAGINILLDPIFIYVFQMGMAGAALATILSQFISMAWILRYFLAKSDGNKIRKKYLKLKRPIVTRITALGMPSFLLQLGNSLLNVTLNKNLLAYGGDLAVSGMGIVNSIQTILLMPIIGLNQGVQPIVSYNYGAKKYSRVKEAAKLAIIVATVIVMIGWILTRLFPEVFVTMFNREPELVAFGSYALKAWFWCLPVIGFQIIASSFFQAIGRSKIAIFLTMTRQIILLIPAILVFSNIWGLNGIVHAAPFADGIASLLTAVWFTYEMKRLNAPDLENVLDEATESPID</sequence>
<dbReference type="OrthoDB" id="9811110at2"/>
<dbReference type="InterPro" id="IPR002528">
    <property type="entry name" value="MATE_fam"/>
</dbReference>
<comment type="similarity">
    <text evidence="2">Belongs to the multi antimicrobial extrusion (MATE) (TC 2.A.66.1) family. MepA subfamily.</text>
</comment>
<evidence type="ECO:0000256" key="5">
    <source>
        <dbReference type="ARBA" id="ARBA00022475"/>
    </source>
</evidence>
<reference evidence="11 13" key="2">
    <citation type="submission" date="2018-07" db="EMBL/GenBank/DDBJ databases">
        <title>The Genome Sequence of Enterococcus sp. DIV0659b.</title>
        <authorList>
            <consortium name="The Broad Institute Genomics Platform"/>
            <consortium name="The Broad Institute Genomic Center for Infectious Diseases"/>
            <person name="Earl A."/>
            <person name="Manson A."/>
            <person name="Schwartman J."/>
            <person name="Gilmore M."/>
            <person name="Abouelleil A."/>
            <person name="Cao P."/>
            <person name="Chapman S."/>
            <person name="Cusick C."/>
            <person name="Shea T."/>
            <person name="Young S."/>
            <person name="Neafsey D."/>
            <person name="Nusbaum C."/>
            <person name="Birren B."/>
        </authorList>
    </citation>
    <scope>NUCLEOTIDE SEQUENCE [LARGE SCALE GENOMIC DNA]</scope>
    <source>
        <strain evidence="11 13">4G2_DIV0659</strain>
    </source>
</reference>
<dbReference type="InterPro" id="IPR051327">
    <property type="entry name" value="MATE_MepA_subfamily"/>
</dbReference>
<evidence type="ECO:0000313" key="13">
    <source>
        <dbReference type="Proteomes" id="UP000195139"/>
    </source>
</evidence>
<dbReference type="NCBIfam" id="TIGR00797">
    <property type="entry name" value="matE"/>
    <property type="match status" value="1"/>
</dbReference>
<feature type="transmembrane region" description="Helical" evidence="10">
    <location>
        <begin position="53"/>
        <end position="74"/>
    </location>
</feature>
<dbReference type="CDD" id="cd13143">
    <property type="entry name" value="MATE_MepA_like"/>
    <property type="match status" value="1"/>
</dbReference>
<feature type="transmembrane region" description="Helical" evidence="10">
    <location>
        <begin position="389"/>
        <end position="412"/>
    </location>
</feature>
<dbReference type="EMBL" id="NGLE01000004">
    <property type="protein sequence ID" value="OTO05665.1"/>
    <property type="molecule type" value="Genomic_DNA"/>
</dbReference>
<evidence type="ECO:0000256" key="4">
    <source>
        <dbReference type="ARBA" id="ARBA00022448"/>
    </source>
</evidence>
<dbReference type="GO" id="GO:0005886">
    <property type="term" value="C:plasma membrane"/>
    <property type="evidence" value="ECO:0007669"/>
    <property type="project" value="UniProtKB-SubCell"/>
</dbReference>
<dbReference type="PIRSF" id="PIRSF006603">
    <property type="entry name" value="DinF"/>
    <property type="match status" value="1"/>
</dbReference>
<evidence type="ECO:0000256" key="3">
    <source>
        <dbReference type="ARBA" id="ARBA00022106"/>
    </source>
</evidence>
<dbReference type="GO" id="GO:0046677">
    <property type="term" value="P:response to antibiotic"/>
    <property type="evidence" value="ECO:0007669"/>
    <property type="project" value="UniProtKB-KW"/>
</dbReference>
<dbReference type="InterPro" id="IPR045070">
    <property type="entry name" value="MATE_MepA-like"/>
</dbReference>
<dbReference type="InterPro" id="IPR048279">
    <property type="entry name" value="MdtK-like"/>
</dbReference>
<keyword evidence="6 10" id="KW-0812">Transmembrane</keyword>
<feature type="transmembrane region" description="Helical" evidence="10">
    <location>
        <begin position="137"/>
        <end position="155"/>
    </location>
</feature>
<organism evidence="12">
    <name type="scientific">Candidatus Enterococcus mansonii</name>
    <dbReference type="NCBI Taxonomy" id="1834181"/>
    <lineage>
        <taxon>Bacteria</taxon>
        <taxon>Bacillati</taxon>
        <taxon>Bacillota</taxon>
        <taxon>Bacilli</taxon>
        <taxon>Lactobacillales</taxon>
        <taxon>Enterococcaceae</taxon>
        <taxon>Enterococcus</taxon>
    </lineage>
</organism>
<keyword evidence="13" id="KW-1185">Reference proteome</keyword>